<dbReference type="Pfam" id="PF03772">
    <property type="entry name" value="Competence"/>
    <property type="match status" value="1"/>
</dbReference>
<accession>A0A1E5BGQ5</accession>
<dbReference type="CDD" id="cd07731">
    <property type="entry name" value="ComA-like_MBL-fold"/>
    <property type="match status" value="1"/>
</dbReference>
<dbReference type="eggNOG" id="COG0658">
    <property type="taxonomic scope" value="Bacteria"/>
</dbReference>
<dbReference type="InterPro" id="IPR004797">
    <property type="entry name" value="Competence_ComEC/Rec2"/>
</dbReference>
<feature type="transmembrane region" description="Helical" evidence="6">
    <location>
        <begin position="364"/>
        <end position="388"/>
    </location>
</feature>
<name>A0A1E5BGQ5_9VIBR</name>
<dbReference type="GO" id="GO:0005886">
    <property type="term" value="C:plasma membrane"/>
    <property type="evidence" value="ECO:0007669"/>
    <property type="project" value="UniProtKB-SubCell"/>
</dbReference>
<feature type="transmembrane region" description="Helical" evidence="6">
    <location>
        <begin position="228"/>
        <end position="251"/>
    </location>
</feature>
<dbReference type="Gene3D" id="3.60.15.10">
    <property type="entry name" value="Ribonuclease Z/Hydroxyacylglutathione hydrolase-like"/>
    <property type="match status" value="1"/>
</dbReference>
<comment type="subcellular location">
    <subcellularLocation>
        <location evidence="1">Cell membrane</location>
        <topology evidence="1">Multi-pass membrane protein</topology>
    </subcellularLocation>
</comment>
<evidence type="ECO:0000256" key="3">
    <source>
        <dbReference type="ARBA" id="ARBA00022692"/>
    </source>
</evidence>
<evidence type="ECO:0000313" key="9">
    <source>
        <dbReference type="Proteomes" id="UP000094741"/>
    </source>
</evidence>
<dbReference type="SUPFAM" id="SSF56281">
    <property type="entry name" value="Metallo-hydrolase/oxidoreductase"/>
    <property type="match status" value="1"/>
</dbReference>
<dbReference type="InterPro" id="IPR035681">
    <property type="entry name" value="ComA-like_MBL"/>
</dbReference>
<dbReference type="SMART" id="SM00849">
    <property type="entry name" value="Lactamase_B"/>
    <property type="match status" value="1"/>
</dbReference>
<evidence type="ECO:0000256" key="4">
    <source>
        <dbReference type="ARBA" id="ARBA00022989"/>
    </source>
</evidence>
<evidence type="ECO:0000259" key="7">
    <source>
        <dbReference type="SMART" id="SM00849"/>
    </source>
</evidence>
<dbReference type="InterPro" id="IPR001279">
    <property type="entry name" value="Metallo-B-lactamas"/>
</dbReference>
<dbReference type="RefSeq" id="WP_017039331.1">
    <property type="nucleotide sequence ID" value="NZ_AJYQ02000071.1"/>
</dbReference>
<keyword evidence="5 6" id="KW-0472">Membrane</keyword>
<protein>
    <submittedName>
        <fullName evidence="8">DNA internalization-related competence protein ComEC/Rec2</fullName>
    </submittedName>
</protein>
<sequence length="751" mass="85074">MTLLINYWTLSSFSITVLSSPFWPSLPDWKWSIISIMCVIASIKYRRLRSSFGISLAVFTVLIEGHQLQQHQNVIFKHGVDITINARIDSFFKQIRHGYEGTVLVSTINGQRLSFFEQPTIRLVSPMPLKLGDTLQANVIVKPIYGRKNEYGFDIESHYLVKGWVARGTIKSDRSYVVTSQRSYRQTLYQRTLDYVDQSAVKGPIMALVFGERLFLTKTQWQNYRDSGLSHLIAISGLHIGVMFVVGFYIGKVLSRISPSLLWLPWLVGSILAIGYAWLAGFSIPTQRALAMCVTGSLLLVSSNRQPLLKKLLITMSIVLVFSPFSVLSSSFWLSFYAVAMVIYTLSQPKVNGSQFLSTLKIQVLIVLWMVPITAVLFSGFSASSVIYNSLFIPWFSVVVIPFTFLALFFTILDIGLADWSWQVVELVLLPVHWSTDYASFSWLSLSRFQVGMFIGVFCFAFIGGYLNHKARILVGGILICAAFYEWDNPNHSNQWRADVLDVGHGLAVLIEKEGRAVVYDTGNRWEDGSIAESLIIPILKRRGINQLDGLILSHLDADHAGGREELERQMLPLFKWSPQSLGGYQPCVKGMDWFWQGLRFEVLWPISQVKRAYNPHSCVIRVTDDNASFSLLLTGDIDAMVEWLLIREPKTLVSDVLIVPHHGSRTSSTSKFIENVQAKVAIASLAKGGRWNLPNESVVTRYQEHNSDWLDTGQHGQITVKVIDNMWQVSTIREREGTRWYRQMLRNGVE</sequence>
<proteinExistence type="predicted"/>
<evidence type="ECO:0000256" key="2">
    <source>
        <dbReference type="ARBA" id="ARBA00022475"/>
    </source>
</evidence>
<feature type="transmembrane region" description="Helical" evidence="6">
    <location>
        <begin position="438"/>
        <end position="464"/>
    </location>
</feature>
<dbReference type="InterPro" id="IPR052159">
    <property type="entry name" value="Competence_DNA_uptake"/>
</dbReference>
<evidence type="ECO:0000256" key="5">
    <source>
        <dbReference type="ARBA" id="ARBA00023136"/>
    </source>
</evidence>
<dbReference type="eggNOG" id="COG2333">
    <property type="taxonomic scope" value="Bacteria"/>
</dbReference>
<dbReference type="PANTHER" id="PTHR30619">
    <property type="entry name" value="DNA INTERNALIZATION/COMPETENCE PROTEIN COMEC/REC2"/>
    <property type="match status" value="1"/>
</dbReference>
<feature type="transmembrane region" description="Helical" evidence="6">
    <location>
        <begin position="312"/>
        <end position="344"/>
    </location>
</feature>
<comment type="caution">
    <text evidence="8">The sequence shown here is derived from an EMBL/GenBank/DDBJ whole genome shotgun (WGS) entry which is preliminary data.</text>
</comment>
<dbReference type="AlphaFoldDB" id="A0A1E5BGQ5"/>
<dbReference type="NCBIfam" id="TIGR00361">
    <property type="entry name" value="ComEC_Rec2"/>
    <property type="match status" value="1"/>
</dbReference>
<dbReference type="EMBL" id="AJYQ02000071">
    <property type="protein sequence ID" value="OEE35695.1"/>
    <property type="molecule type" value="Genomic_DNA"/>
</dbReference>
<feature type="domain" description="Metallo-beta-lactamase" evidence="7">
    <location>
        <begin position="505"/>
        <end position="688"/>
    </location>
</feature>
<dbReference type="GO" id="GO:0030420">
    <property type="term" value="P:establishment of competence for transformation"/>
    <property type="evidence" value="ECO:0007669"/>
    <property type="project" value="InterPro"/>
</dbReference>
<dbReference type="InterPro" id="IPR004477">
    <property type="entry name" value="ComEC_N"/>
</dbReference>
<feature type="transmembrane region" description="Helical" evidence="6">
    <location>
        <begin position="263"/>
        <end position="282"/>
    </location>
</feature>
<dbReference type="InterPro" id="IPR036866">
    <property type="entry name" value="RibonucZ/Hydroxyglut_hydro"/>
</dbReference>
<gene>
    <name evidence="8" type="ORF">A1QO_05540</name>
</gene>
<dbReference type="NCBIfam" id="TIGR00360">
    <property type="entry name" value="ComEC_N-term"/>
    <property type="match status" value="1"/>
</dbReference>
<dbReference type="STRING" id="1187848.A1QO_05540"/>
<dbReference type="Pfam" id="PF00753">
    <property type="entry name" value="Lactamase_B"/>
    <property type="match status" value="1"/>
</dbReference>
<keyword evidence="2" id="KW-1003">Cell membrane</keyword>
<reference evidence="8 9" key="1">
    <citation type="journal article" date="2012" name="Science">
        <title>Ecological populations of bacteria act as socially cohesive units of antibiotic production and resistance.</title>
        <authorList>
            <person name="Cordero O.X."/>
            <person name="Wildschutte H."/>
            <person name="Kirkup B."/>
            <person name="Proehl S."/>
            <person name="Ngo L."/>
            <person name="Hussain F."/>
            <person name="Le Roux F."/>
            <person name="Mincer T."/>
            <person name="Polz M.F."/>
        </authorList>
    </citation>
    <scope>NUCLEOTIDE SEQUENCE [LARGE SCALE GENOMIC DNA]</scope>
    <source>
        <strain evidence="8 9">ZF-129</strain>
    </source>
</reference>
<organism evidence="8 9">
    <name type="scientific">Vibrio genomosp. F10 str. ZF-129</name>
    <dbReference type="NCBI Taxonomy" id="1187848"/>
    <lineage>
        <taxon>Bacteria</taxon>
        <taxon>Pseudomonadati</taxon>
        <taxon>Pseudomonadota</taxon>
        <taxon>Gammaproteobacteria</taxon>
        <taxon>Vibrionales</taxon>
        <taxon>Vibrionaceae</taxon>
        <taxon>Vibrio</taxon>
    </lineage>
</organism>
<dbReference type="Proteomes" id="UP000094741">
    <property type="component" value="Unassembled WGS sequence"/>
</dbReference>
<evidence type="ECO:0000256" key="1">
    <source>
        <dbReference type="ARBA" id="ARBA00004651"/>
    </source>
</evidence>
<dbReference type="OrthoDB" id="9761531at2"/>
<keyword evidence="3 6" id="KW-0812">Transmembrane</keyword>
<evidence type="ECO:0000256" key="6">
    <source>
        <dbReference type="SAM" id="Phobius"/>
    </source>
</evidence>
<dbReference type="PANTHER" id="PTHR30619:SF1">
    <property type="entry name" value="RECOMBINATION PROTEIN 2"/>
    <property type="match status" value="1"/>
</dbReference>
<evidence type="ECO:0000313" key="8">
    <source>
        <dbReference type="EMBL" id="OEE35695.1"/>
    </source>
</evidence>
<feature type="transmembrane region" description="Helical" evidence="6">
    <location>
        <begin position="395"/>
        <end position="418"/>
    </location>
</feature>
<keyword evidence="4 6" id="KW-1133">Transmembrane helix</keyword>